<evidence type="ECO:0000256" key="2">
    <source>
        <dbReference type="SAM" id="Phobius"/>
    </source>
</evidence>
<keyword evidence="2" id="KW-1133">Transmembrane helix</keyword>
<keyword evidence="2" id="KW-0472">Membrane</keyword>
<accession>A0A641AM97</accession>
<dbReference type="EMBL" id="SDPP02000002">
    <property type="protein sequence ID" value="KAA1378243.1"/>
    <property type="molecule type" value="Genomic_DNA"/>
</dbReference>
<keyword evidence="2" id="KW-0812">Transmembrane</keyword>
<sequence>MTDETPGRREDEMPGGDVPAGESRVDPETGLVVESDELDLSEPSPSDPDSVTPPQSDATPEPVDEAAPVDPEPEPTSVEPEPIEPEPEPVPTGLRDHSDDIVIPAHAVSDDWDERPRPAAGDSPPPAGPPDEPSTSGRHWGRYVLLAVLALVGAAYVTGYFLTGTRMPADASIAGVDVSGQTRAEARETLERALNPIADREIDLTYGKQEFTVDPADAGLKLDVERSLDRAGSARSWDPRAMVALFVGKHPHAPVLDVDEAALSASVAAISEGIDREVVEPLITFPNGAPKARQPEEGLVVSRSDAEDAIRDAYLVSDEPIEVPTAAVEPTVDAEGLATAMTEIAEPAVSAPVTLTVGDKTVALPVTAFAPALSVRVRDDRLAPVLDPEKLAQPLTDSTTGIGTKAVDATVVIEGGKPVVVPGKEGLGLQPAEMAESLVPALTQTGEARAVEVEAKVVEPQFTTADAEALKITEKISEFETQFPYAEYRNTNQSRGAELIDGTIVKPGETFSFNDTVGERTVDNGFVTGTVINGGVFREELGGGVSQVVTTLYNAGFFGGMDDVEHHPHAFYIDRYPVGREATVYYGSLDLRFKNPTDYGVLIRAYVDKSTPGKQGVMHVELWSTKVWDKIEADASPRRNGRSPGTRYDDTDRCVAQAPISGFDIDIVRRFIKDGKVAKTETDTANYQAADRVICGKKPKPEDD</sequence>
<dbReference type="PANTHER" id="PTHR35788:SF1">
    <property type="entry name" value="EXPORTED PROTEIN"/>
    <property type="match status" value="1"/>
</dbReference>
<proteinExistence type="predicted"/>
<comment type="caution">
    <text evidence="4">The sequence shown here is derived from an EMBL/GenBank/DDBJ whole genome shotgun (WGS) entry which is preliminary data.</text>
</comment>
<gene>
    <name evidence="4" type="ORF">ESP62_007655</name>
</gene>
<dbReference type="InterPro" id="IPR007391">
    <property type="entry name" value="Vancomycin_resist_VanW"/>
</dbReference>
<dbReference type="Proteomes" id="UP001515100">
    <property type="component" value="Unassembled WGS sequence"/>
</dbReference>
<dbReference type="InterPro" id="IPR052913">
    <property type="entry name" value="Glycopeptide_resist_protein"/>
</dbReference>
<feature type="compositionally biased region" description="Basic and acidic residues" evidence="1">
    <location>
        <begin position="1"/>
        <end position="12"/>
    </location>
</feature>
<dbReference type="RefSeq" id="WP_129183053.1">
    <property type="nucleotide sequence ID" value="NZ_JAGIOG010000001.1"/>
</dbReference>
<evidence type="ECO:0000256" key="1">
    <source>
        <dbReference type="SAM" id="MobiDB-lite"/>
    </source>
</evidence>
<dbReference type="Pfam" id="PF12229">
    <property type="entry name" value="PG_binding_4"/>
    <property type="match status" value="1"/>
</dbReference>
<evidence type="ECO:0000313" key="5">
    <source>
        <dbReference type="Proteomes" id="UP001515100"/>
    </source>
</evidence>
<feature type="compositionally biased region" description="Low complexity" evidence="1">
    <location>
        <begin position="41"/>
        <end position="80"/>
    </location>
</feature>
<dbReference type="InterPro" id="IPR022029">
    <property type="entry name" value="YoaR-like_PG-bd"/>
</dbReference>
<dbReference type="OrthoDB" id="9813301at2"/>
<reference evidence="4" key="1">
    <citation type="submission" date="2019-09" db="EMBL/GenBank/DDBJ databases">
        <authorList>
            <person name="Li J."/>
        </authorList>
    </citation>
    <scope>NUCLEOTIDE SEQUENCE [LARGE SCALE GENOMIC DNA]</scope>
    <source>
        <strain evidence="4">NRBC 14897</strain>
    </source>
</reference>
<evidence type="ECO:0000259" key="3">
    <source>
        <dbReference type="Pfam" id="PF12229"/>
    </source>
</evidence>
<organism evidence="4 5">
    <name type="scientific">Aeromicrobium fastidiosum</name>
    <dbReference type="NCBI Taxonomy" id="52699"/>
    <lineage>
        <taxon>Bacteria</taxon>
        <taxon>Bacillati</taxon>
        <taxon>Actinomycetota</taxon>
        <taxon>Actinomycetes</taxon>
        <taxon>Propionibacteriales</taxon>
        <taxon>Nocardioidaceae</taxon>
        <taxon>Aeromicrobium</taxon>
    </lineage>
</organism>
<dbReference type="PANTHER" id="PTHR35788">
    <property type="entry name" value="EXPORTED PROTEIN-RELATED"/>
    <property type="match status" value="1"/>
</dbReference>
<feature type="compositionally biased region" description="Pro residues" evidence="1">
    <location>
        <begin position="123"/>
        <end position="132"/>
    </location>
</feature>
<evidence type="ECO:0000313" key="4">
    <source>
        <dbReference type="EMBL" id="KAA1378243.1"/>
    </source>
</evidence>
<dbReference type="AlphaFoldDB" id="A0A641AM97"/>
<feature type="region of interest" description="Disordered" evidence="1">
    <location>
        <begin position="1"/>
        <end position="137"/>
    </location>
</feature>
<feature type="domain" description="YoaR-like putative peptidoglycan binding" evidence="3">
    <location>
        <begin position="348"/>
        <end position="445"/>
    </location>
</feature>
<feature type="transmembrane region" description="Helical" evidence="2">
    <location>
        <begin position="143"/>
        <end position="162"/>
    </location>
</feature>
<dbReference type="Pfam" id="PF04294">
    <property type="entry name" value="VanW"/>
    <property type="match status" value="1"/>
</dbReference>
<protein>
    <recommendedName>
        <fullName evidence="3">YoaR-like putative peptidoglycan binding domain-containing protein</fullName>
    </recommendedName>
</protein>
<keyword evidence="5" id="KW-1185">Reference proteome</keyword>
<name>A0A641AM97_9ACTN</name>